<accession>A0A1I7N6W6</accession>
<organism evidence="9 10">
    <name type="scientific">Thermoflavifilum thermophilum</name>
    <dbReference type="NCBI Taxonomy" id="1393122"/>
    <lineage>
        <taxon>Bacteria</taxon>
        <taxon>Pseudomonadati</taxon>
        <taxon>Bacteroidota</taxon>
        <taxon>Chitinophagia</taxon>
        <taxon>Chitinophagales</taxon>
        <taxon>Chitinophagaceae</taxon>
        <taxon>Thermoflavifilum</taxon>
    </lineage>
</organism>
<dbReference type="GO" id="GO:0001682">
    <property type="term" value="P:tRNA 5'-leader removal"/>
    <property type="evidence" value="ECO:0007669"/>
    <property type="project" value="UniProtKB-UniRule"/>
</dbReference>
<dbReference type="Proteomes" id="UP000199537">
    <property type="component" value="Unassembled WGS sequence"/>
</dbReference>
<reference evidence="10" key="1">
    <citation type="submission" date="2016-10" db="EMBL/GenBank/DDBJ databases">
        <authorList>
            <person name="Varghese N."/>
            <person name="Submissions S."/>
        </authorList>
    </citation>
    <scope>NUCLEOTIDE SEQUENCE [LARGE SCALE GENOMIC DNA]</scope>
    <source>
        <strain evidence="10">DSM 14807</strain>
    </source>
</reference>
<protein>
    <recommendedName>
        <fullName evidence="7 8">Ribonuclease P protein component</fullName>
        <shortName evidence="7">RNase P protein</shortName>
        <shortName evidence="7">RNaseP protein</shortName>
        <ecNumber evidence="7 8">3.1.26.5</ecNumber>
    </recommendedName>
    <alternativeName>
        <fullName evidence="7">Protein C5</fullName>
    </alternativeName>
</protein>
<keyword evidence="10" id="KW-1185">Reference proteome</keyword>
<evidence type="ECO:0000313" key="9">
    <source>
        <dbReference type="EMBL" id="SFV30412.1"/>
    </source>
</evidence>
<dbReference type="HAMAP" id="MF_00227">
    <property type="entry name" value="RNase_P"/>
    <property type="match status" value="1"/>
</dbReference>
<evidence type="ECO:0000256" key="1">
    <source>
        <dbReference type="ARBA" id="ARBA00002663"/>
    </source>
</evidence>
<keyword evidence="6 7" id="KW-0694">RNA-binding</keyword>
<dbReference type="AlphaFoldDB" id="A0A1I7N6W6"/>
<comment type="catalytic activity">
    <reaction evidence="7">
        <text>Endonucleolytic cleavage of RNA, removing 5'-extranucleotides from tRNA precursor.</text>
        <dbReference type="EC" id="3.1.26.5"/>
    </reaction>
</comment>
<name>A0A1I7N6W6_9BACT</name>
<evidence type="ECO:0000256" key="7">
    <source>
        <dbReference type="HAMAP-Rule" id="MF_00227"/>
    </source>
</evidence>
<keyword evidence="4 7" id="KW-0255">Endonuclease</keyword>
<keyword evidence="5 7" id="KW-0378">Hydrolase</keyword>
<dbReference type="InterPro" id="IPR020539">
    <property type="entry name" value="RNase_P_CS"/>
</dbReference>
<sequence>MPVRYTFKKAERLKKRRLIEQLFAQGRSFSHPPLRVYYSIHPVTDQHHVAYPAQVAFAVPGKYFRKATQRNRIKRLLREAYRLQKHELYDYLRQQGMALHWMIIYQGKEMPTFEEIQQKMQAVMLRMRQIQEK</sequence>
<dbReference type="Pfam" id="PF00825">
    <property type="entry name" value="Ribonuclease_P"/>
    <property type="match status" value="1"/>
</dbReference>
<evidence type="ECO:0000256" key="8">
    <source>
        <dbReference type="NCBIfam" id="TIGR00188"/>
    </source>
</evidence>
<dbReference type="PROSITE" id="PS00648">
    <property type="entry name" value="RIBONUCLEASE_P"/>
    <property type="match status" value="1"/>
</dbReference>
<evidence type="ECO:0000256" key="3">
    <source>
        <dbReference type="ARBA" id="ARBA00022722"/>
    </source>
</evidence>
<comment type="function">
    <text evidence="1 7">RNaseP catalyzes the removal of the 5'-leader sequence from pre-tRNA to produce the mature 5'-terminus. It can also cleave other RNA substrates such as 4.5S RNA. The protein component plays an auxiliary but essential role in vivo by binding to the 5'-leader sequence and broadening the substrate specificity of the ribozyme.</text>
</comment>
<dbReference type="STRING" id="1393122.SAMN05660895_0786"/>
<dbReference type="InterPro" id="IPR000100">
    <property type="entry name" value="RNase_P"/>
</dbReference>
<dbReference type="GO" id="GO:0030677">
    <property type="term" value="C:ribonuclease P complex"/>
    <property type="evidence" value="ECO:0007669"/>
    <property type="project" value="TreeGrafter"/>
</dbReference>
<comment type="similarity">
    <text evidence="7">Belongs to the RnpA family.</text>
</comment>
<dbReference type="Gene3D" id="3.30.230.10">
    <property type="match status" value="1"/>
</dbReference>
<keyword evidence="2 7" id="KW-0819">tRNA processing</keyword>
<keyword evidence="3 7" id="KW-0540">Nuclease</keyword>
<dbReference type="PANTHER" id="PTHR33992:SF1">
    <property type="entry name" value="RIBONUCLEASE P PROTEIN COMPONENT"/>
    <property type="match status" value="1"/>
</dbReference>
<dbReference type="EMBL" id="FPCJ01000001">
    <property type="protein sequence ID" value="SFV30412.1"/>
    <property type="molecule type" value="Genomic_DNA"/>
</dbReference>
<dbReference type="InterPro" id="IPR014721">
    <property type="entry name" value="Ribsml_uS5_D2-typ_fold_subgr"/>
</dbReference>
<evidence type="ECO:0000256" key="4">
    <source>
        <dbReference type="ARBA" id="ARBA00022759"/>
    </source>
</evidence>
<proteinExistence type="inferred from homology"/>
<evidence type="ECO:0000256" key="2">
    <source>
        <dbReference type="ARBA" id="ARBA00022694"/>
    </source>
</evidence>
<gene>
    <name evidence="7" type="primary">rnpA</name>
    <name evidence="9" type="ORF">SAMN05660895_0786</name>
</gene>
<dbReference type="GO" id="GO:0000049">
    <property type="term" value="F:tRNA binding"/>
    <property type="evidence" value="ECO:0007669"/>
    <property type="project" value="UniProtKB-UniRule"/>
</dbReference>
<dbReference type="NCBIfam" id="TIGR00188">
    <property type="entry name" value="rnpA"/>
    <property type="match status" value="1"/>
</dbReference>
<dbReference type="RefSeq" id="WP_177224099.1">
    <property type="nucleotide sequence ID" value="NZ_FPCJ01000001.1"/>
</dbReference>
<dbReference type="EC" id="3.1.26.5" evidence="7 8"/>
<dbReference type="InterPro" id="IPR020568">
    <property type="entry name" value="Ribosomal_Su5_D2-typ_SF"/>
</dbReference>
<evidence type="ECO:0000313" key="10">
    <source>
        <dbReference type="Proteomes" id="UP000199537"/>
    </source>
</evidence>
<dbReference type="PANTHER" id="PTHR33992">
    <property type="entry name" value="RIBONUCLEASE P PROTEIN COMPONENT"/>
    <property type="match status" value="1"/>
</dbReference>
<dbReference type="GO" id="GO:0004526">
    <property type="term" value="F:ribonuclease P activity"/>
    <property type="evidence" value="ECO:0007669"/>
    <property type="project" value="UniProtKB-UniRule"/>
</dbReference>
<dbReference type="GO" id="GO:0042781">
    <property type="term" value="F:3'-tRNA processing endoribonuclease activity"/>
    <property type="evidence" value="ECO:0007669"/>
    <property type="project" value="TreeGrafter"/>
</dbReference>
<dbReference type="SUPFAM" id="SSF54211">
    <property type="entry name" value="Ribosomal protein S5 domain 2-like"/>
    <property type="match status" value="1"/>
</dbReference>
<comment type="subunit">
    <text evidence="7">Consists of a catalytic RNA component (M1 or rnpB) and a protein subunit.</text>
</comment>
<evidence type="ECO:0000256" key="5">
    <source>
        <dbReference type="ARBA" id="ARBA00022801"/>
    </source>
</evidence>
<evidence type="ECO:0000256" key="6">
    <source>
        <dbReference type="ARBA" id="ARBA00022884"/>
    </source>
</evidence>